<dbReference type="EMBL" id="JBHLUH010000082">
    <property type="protein sequence ID" value="MFC0533376.1"/>
    <property type="molecule type" value="Genomic_DNA"/>
</dbReference>
<dbReference type="Proteomes" id="UP001589867">
    <property type="component" value="Unassembled WGS sequence"/>
</dbReference>
<accession>A0ABV6MF81</accession>
<protein>
    <submittedName>
        <fullName evidence="8">C40 family peptidase</fullName>
    </submittedName>
</protein>
<evidence type="ECO:0000313" key="9">
    <source>
        <dbReference type="Proteomes" id="UP001589867"/>
    </source>
</evidence>
<evidence type="ECO:0000256" key="3">
    <source>
        <dbReference type="ARBA" id="ARBA00022801"/>
    </source>
</evidence>
<feature type="signal peptide" evidence="6">
    <location>
        <begin position="1"/>
        <end position="15"/>
    </location>
</feature>
<evidence type="ECO:0000313" key="8">
    <source>
        <dbReference type="EMBL" id="MFC0533376.1"/>
    </source>
</evidence>
<feature type="domain" description="NlpC/P60" evidence="7">
    <location>
        <begin position="183"/>
        <end position="352"/>
    </location>
</feature>
<keyword evidence="4" id="KW-0788">Thiol protease</keyword>
<feature type="region of interest" description="Disordered" evidence="5">
    <location>
        <begin position="30"/>
        <end position="49"/>
    </location>
</feature>
<keyword evidence="3" id="KW-0378">Hydrolase</keyword>
<dbReference type="Pfam" id="PF00877">
    <property type="entry name" value="NLPC_P60"/>
    <property type="match status" value="1"/>
</dbReference>
<keyword evidence="2" id="KW-0645">Protease</keyword>
<gene>
    <name evidence="8" type="ORF">ACFFIA_37810</name>
</gene>
<sequence>MKLVRLGLVAMVAVAAVGLGLATVDAVRSTSDDTDPAWRTAAPANRPVGGPAAERLAKEYELLDMAGPARMQVRRRADQAVVATLTVGARTVTFAGPRRRFAEPSTTAAVVESTTWVQVAPQAWPPGPQIPESLAQWLLAELRRDDLPVDVLAAAMQYLPDAPDLRDEQGVRYAGDAGFGYVHSRDERDGADFYDYLAIPWHFPDGGSVKPSGRWVRDLDCSGFVRLIYGYRFGIPLFSQTATTTVDGLPRTAASMAAYARSVVIAAAPSPSRSPTDLSAMQPGDLVFFALDDDDAALITHSGIYVGDDADGGMRFISSRGTVDGPTIGDVRGDGVIDSGYFGKRLRRVIRL</sequence>
<keyword evidence="9" id="KW-1185">Reference proteome</keyword>
<feature type="chain" id="PRO_5046790892" evidence="6">
    <location>
        <begin position="16"/>
        <end position="352"/>
    </location>
</feature>
<comment type="similarity">
    <text evidence="1">Belongs to the peptidase C40 family.</text>
</comment>
<name>A0ABV6MF81_9ACTN</name>
<evidence type="ECO:0000256" key="4">
    <source>
        <dbReference type="ARBA" id="ARBA00022807"/>
    </source>
</evidence>
<reference evidence="8 9" key="1">
    <citation type="submission" date="2024-09" db="EMBL/GenBank/DDBJ databases">
        <authorList>
            <person name="Sun Q."/>
            <person name="Mori K."/>
        </authorList>
    </citation>
    <scope>NUCLEOTIDE SEQUENCE [LARGE SCALE GENOMIC DNA]</scope>
    <source>
        <strain evidence="8 9">TBRC 3947</strain>
    </source>
</reference>
<evidence type="ECO:0000256" key="1">
    <source>
        <dbReference type="ARBA" id="ARBA00007074"/>
    </source>
</evidence>
<dbReference type="PROSITE" id="PS51935">
    <property type="entry name" value="NLPC_P60"/>
    <property type="match status" value="1"/>
</dbReference>
<keyword evidence="6" id="KW-0732">Signal</keyword>
<dbReference type="SUPFAM" id="SSF54001">
    <property type="entry name" value="Cysteine proteinases"/>
    <property type="match status" value="1"/>
</dbReference>
<proteinExistence type="inferred from homology"/>
<evidence type="ECO:0000256" key="5">
    <source>
        <dbReference type="SAM" id="MobiDB-lite"/>
    </source>
</evidence>
<comment type="caution">
    <text evidence="8">The sequence shown here is derived from an EMBL/GenBank/DDBJ whole genome shotgun (WGS) entry which is preliminary data.</text>
</comment>
<dbReference type="InterPro" id="IPR000064">
    <property type="entry name" value="NLP_P60_dom"/>
</dbReference>
<evidence type="ECO:0000256" key="6">
    <source>
        <dbReference type="SAM" id="SignalP"/>
    </source>
</evidence>
<organism evidence="8 9">
    <name type="scientific">Phytohabitans kaempferiae</name>
    <dbReference type="NCBI Taxonomy" id="1620943"/>
    <lineage>
        <taxon>Bacteria</taxon>
        <taxon>Bacillati</taxon>
        <taxon>Actinomycetota</taxon>
        <taxon>Actinomycetes</taxon>
        <taxon>Micromonosporales</taxon>
        <taxon>Micromonosporaceae</taxon>
    </lineage>
</organism>
<dbReference type="Gene3D" id="3.90.1720.10">
    <property type="entry name" value="endopeptidase domain like (from Nostoc punctiforme)"/>
    <property type="match status" value="1"/>
</dbReference>
<dbReference type="RefSeq" id="WP_377260900.1">
    <property type="nucleotide sequence ID" value="NZ_JBHLUH010000082.1"/>
</dbReference>
<evidence type="ECO:0000256" key="2">
    <source>
        <dbReference type="ARBA" id="ARBA00022670"/>
    </source>
</evidence>
<dbReference type="InterPro" id="IPR038765">
    <property type="entry name" value="Papain-like_cys_pep_sf"/>
</dbReference>
<evidence type="ECO:0000259" key="7">
    <source>
        <dbReference type="PROSITE" id="PS51935"/>
    </source>
</evidence>